<sequence>ADVDAVEKECGVIALHLAVTESDAEVVKLLLEKGANLETRNTKLGLTPLHVAAQSDDNAAIVKLLLEKGAQIESRCTSQERTALQYAAMNGCIEIVKLLI</sequence>
<dbReference type="PRINTS" id="PR01415">
    <property type="entry name" value="ANKYRIN"/>
</dbReference>
<evidence type="ECO:0000256" key="2">
    <source>
        <dbReference type="ARBA" id="ARBA00023043"/>
    </source>
</evidence>
<dbReference type="Pfam" id="PF12796">
    <property type="entry name" value="Ank_2"/>
    <property type="match status" value="1"/>
</dbReference>
<dbReference type="Proteomes" id="UP000267821">
    <property type="component" value="Unassembled WGS sequence"/>
</dbReference>
<dbReference type="InParanoid" id="A0A3N4M1Z5"/>
<evidence type="ECO:0000256" key="3">
    <source>
        <dbReference type="PROSITE-ProRule" id="PRU00023"/>
    </source>
</evidence>
<dbReference type="PANTHER" id="PTHR24198">
    <property type="entry name" value="ANKYRIN REPEAT AND PROTEIN KINASE DOMAIN-CONTAINING PROTEIN"/>
    <property type="match status" value="1"/>
</dbReference>
<protein>
    <submittedName>
        <fullName evidence="4">Ankyrin</fullName>
    </submittedName>
</protein>
<feature type="non-terminal residue" evidence="4">
    <location>
        <position position="100"/>
    </location>
</feature>
<dbReference type="SUPFAM" id="SSF48403">
    <property type="entry name" value="Ankyrin repeat"/>
    <property type="match status" value="1"/>
</dbReference>
<dbReference type="STRING" id="1051890.A0A3N4M1Z5"/>
<feature type="non-terminal residue" evidence="4">
    <location>
        <position position="1"/>
    </location>
</feature>
<keyword evidence="2 3" id="KW-0040">ANK repeat</keyword>
<dbReference type="EMBL" id="ML121528">
    <property type="protein sequence ID" value="RPB29194.1"/>
    <property type="molecule type" value="Genomic_DNA"/>
</dbReference>
<dbReference type="PROSITE" id="PS50088">
    <property type="entry name" value="ANK_REPEAT"/>
    <property type="match status" value="3"/>
</dbReference>
<organism evidence="4 5">
    <name type="scientific">Terfezia boudieri ATCC MYA-4762</name>
    <dbReference type="NCBI Taxonomy" id="1051890"/>
    <lineage>
        <taxon>Eukaryota</taxon>
        <taxon>Fungi</taxon>
        <taxon>Dikarya</taxon>
        <taxon>Ascomycota</taxon>
        <taxon>Pezizomycotina</taxon>
        <taxon>Pezizomycetes</taxon>
        <taxon>Pezizales</taxon>
        <taxon>Pezizaceae</taxon>
        <taxon>Terfezia</taxon>
    </lineage>
</organism>
<reference evidence="4 5" key="1">
    <citation type="journal article" date="2018" name="Nat. Ecol. Evol.">
        <title>Pezizomycetes genomes reveal the molecular basis of ectomycorrhizal truffle lifestyle.</title>
        <authorList>
            <person name="Murat C."/>
            <person name="Payen T."/>
            <person name="Noel B."/>
            <person name="Kuo A."/>
            <person name="Morin E."/>
            <person name="Chen J."/>
            <person name="Kohler A."/>
            <person name="Krizsan K."/>
            <person name="Balestrini R."/>
            <person name="Da Silva C."/>
            <person name="Montanini B."/>
            <person name="Hainaut M."/>
            <person name="Levati E."/>
            <person name="Barry K.W."/>
            <person name="Belfiori B."/>
            <person name="Cichocki N."/>
            <person name="Clum A."/>
            <person name="Dockter R.B."/>
            <person name="Fauchery L."/>
            <person name="Guy J."/>
            <person name="Iotti M."/>
            <person name="Le Tacon F."/>
            <person name="Lindquist E.A."/>
            <person name="Lipzen A."/>
            <person name="Malagnac F."/>
            <person name="Mello A."/>
            <person name="Molinier V."/>
            <person name="Miyauchi S."/>
            <person name="Poulain J."/>
            <person name="Riccioni C."/>
            <person name="Rubini A."/>
            <person name="Sitrit Y."/>
            <person name="Splivallo R."/>
            <person name="Traeger S."/>
            <person name="Wang M."/>
            <person name="Zifcakova L."/>
            <person name="Wipf D."/>
            <person name="Zambonelli A."/>
            <person name="Paolocci F."/>
            <person name="Nowrousian M."/>
            <person name="Ottonello S."/>
            <person name="Baldrian P."/>
            <person name="Spatafora J.W."/>
            <person name="Henrissat B."/>
            <person name="Nagy L.G."/>
            <person name="Aury J.M."/>
            <person name="Wincker P."/>
            <person name="Grigoriev I.V."/>
            <person name="Bonfante P."/>
            <person name="Martin F.M."/>
        </authorList>
    </citation>
    <scope>NUCLEOTIDE SEQUENCE [LARGE SCALE GENOMIC DNA]</scope>
    <source>
        <strain evidence="4 5">ATCC MYA-4762</strain>
    </source>
</reference>
<dbReference type="OrthoDB" id="341259at2759"/>
<gene>
    <name evidence="4" type="ORF">L211DRAFT_773435</name>
</gene>
<keyword evidence="1" id="KW-0677">Repeat</keyword>
<feature type="repeat" description="ANK" evidence="3">
    <location>
        <begin position="10"/>
        <end position="42"/>
    </location>
</feature>
<evidence type="ECO:0000313" key="5">
    <source>
        <dbReference type="Proteomes" id="UP000267821"/>
    </source>
</evidence>
<dbReference type="Gene3D" id="1.25.40.20">
    <property type="entry name" value="Ankyrin repeat-containing domain"/>
    <property type="match status" value="2"/>
</dbReference>
<dbReference type="InterPro" id="IPR036770">
    <property type="entry name" value="Ankyrin_rpt-contain_sf"/>
</dbReference>
<dbReference type="PROSITE" id="PS50297">
    <property type="entry name" value="ANK_REP_REGION"/>
    <property type="match status" value="3"/>
</dbReference>
<accession>A0A3N4M1Z5</accession>
<evidence type="ECO:0000256" key="1">
    <source>
        <dbReference type="ARBA" id="ARBA00022737"/>
    </source>
</evidence>
<dbReference type="AlphaFoldDB" id="A0A3N4M1Z5"/>
<dbReference type="Pfam" id="PF00023">
    <property type="entry name" value="Ank"/>
    <property type="match status" value="1"/>
</dbReference>
<proteinExistence type="predicted"/>
<dbReference type="PANTHER" id="PTHR24198:SF165">
    <property type="entry name" value="ANKYRIN REPEAT-CONTAINING PROTEIN-RELATED"/>
    <property type="match status" value="1"/>
</dbReference>
<dbReference type="SMART" id="SM00248">
    <property type="entry name" value="ANK"/>
    <property type="match status" value="2"/>
</dbReference>
<feature type="repeat" description="ANK" evidence="3">
    <location>
        <begin position="79"/>
        <end position="100"/>
    </location>
</feature>
<evidence type="ECO:0000313" key="4">
    <source>
        <dbReference type="EMBL" id="RPB29194.1"/>
    </source>
</evidence>
<keyword evidence="5" id="KW-1185">Reference proteome</keyword>
<feature type="repeat" description="ANK" evidence="3">
    <location>
        <begin position="44"/>
        <end position="77"/>
    </location>
</feature>
<dbReference type="InterPro" id="IPR002110">
    <property type="entry name" value="Ankyrin_rpt"/>
</dbReference>
<name>A0A3N4M1Z5_9PEZI</name>